<keyword evidence="2" id="KW-1133">Transmembrane helix</keyword>
<sequence>MKATGFSWFHLPVTLVLLTSYWYLQVNGDCAKAKCTFSDDDGQCGASCRCYSDPEYPEHPTTGVCAPHYETAEPSQQPYQSSGQGGHYGARAGFEGVGALAEGAMGATQQRPFPPGAMQSGRAQAPQSPASPNSSPNSLSPQPATKHPGTTSVNKASLPPKPASAQQFPPKRAPFPPSLSSRPARPPMRRPGFRSFRRG</sequence>
<proteinExistence type="evidence at transcript level"/>
<feature type="compositionally biased region" description="Low complexity" evidence="1">
    <location>
        <begin position="123"/>
        <end position="144"/>
    </location>
</feature>
<accession>A0A0C9S560</accession>
<dbReference type="EMBL" id="GBZX01000266">
    <property type="protein sequence ID" value="JAG92474.1"/>
    <property type="molecule type" value="mRNA"/>
</dbReference>
<protein>
    <submittedName>
        <fullName evidence="3">Putative mannosyl-oligosaccharide 12-alpha-mannosidase ic</fullName>
    </submittedName>
</protein>
<reference evidence="3" key="1">
    <citation type="journal article" date="2015" name="PLoS ONE">
        <title>An Insight into the Sialome of the Lone Star Tick, Amblyomma americanum, with a Glimpse on Its Time Dependent Gene Expression.</title>
        <authorList>
            <person name="Karim S."/>
            <person name="Ribeiro J.M."/>
        </authorList>
    </citation>
    <scope>NUCLEOTIDE SEQUENCE</scope>
    <source>
        <tissue evidence="3">Salivary gland</tissue>
    </source>
</reference>
<dbReference type="AlphaFoldDB" id="A0A0C9S560"/>
<evidence type="ECO:0000313" key="3">
    <source>
        <dbReference type="EMBL" id="JAG92474.1"/>
    </source>
</evidence>
<evidence type="ECO:0000256" key="2">
    <source>
        <dbReference type="SAM" id="Phobius"/>
    </source>
</evidence>
<keyword evidence="2" id="KW-0472">Membrane</keyword>
<keyword evidence="2" id="KW-0812">Transmembrane</keyword>
<evidence type="ECO:0000256" key="1">
    <source>
        <dbReference type="SAM" id="MobiDB-lite"/>
    </source>
</evidence>
<feature type="region of interest" description="Disordered" evidence="1">
    <location>
        <begin position="107"/>
        <end position="199"/>
    </location>
</feature>
<feature type="transmembrane region" description="Helical" evidence="2">
    <location>
        <begin position="6"/>
        <end position="24"/>
    </location>
</feature>
<feature type="compositionally biased region" description="Basic residues" evidence="1">
    <location>
        <begin position="187"/>
        <end position="199"/>
    </location>
</feature>
<name>A0A0C9S560_AMBAM</name>
<organism evidence="3">
    <name type="scientific">Amblyomma americanum</name>
    <name type="common">Lone star tick</name>
    <dbReference type="NCBI Taxonomy" id="6943"/>
    <lineage>
        <taxon>Eukaryota</taxon>
        <taxon>Metazoa</taxon>
        <taxon>Ecdysozoa</taxon>
        <taxon>Arthropoda</taxon>
        <taxon>Chelicerata</taxon>
        <taxon>Arachnida</taxon>
        <taxon>Acari</taxon>
        <taxon>Parasitiformes</taxon>
        <taxon>Ixodida</taxon>
        <taxon>Ixodoidea</taxon>
        <taxon>Ixodidae</taxon>
        <taxon>Amblyomminae</taxon>
        <taxon>Amblyomma</taxon>
    </lineage>
</organism>